<evidence type="ECO:0000256" key="4">
    <source>
        <dbReference type="ARBA" id="ARBA00022679"/>
    </source>
</evidence>
<evidence type="ECO:0000256" key="6">
    <source>
        <dbReference type="ARBA" id="ARBA00022989"/>
    </source>
</evidence>
<keyword evidence="5 8" id="KW-0812">Transmembrane</keyword>
<accession>A0ABS5R7Q2</accession>
<dbReference type="InterPro" id="IPR050297">
    <property type="entry name" value="LipidA_mod_glycosyltrf_83"/>
</dbReference>
<dbReference type="PANTHER" id="PTHR33908:SF3">
    <property type="entry name" value="UNDECAPRENYL PHOSPHATE-ALPHA-4-AMINO-4-DEOXY-L-ARABINOSE ARABINOSYL TRANSFERASE"/>
    <property type="match status" value="1"/>
</dbReference>
<dbReference type="Pfam" id="PF13231">
    <property type="entry name" value="PMT_2"/>
    <property type="match status" value="1"/>
</dbReference>
<comment type="subcellular location">
    <subcellularLocation>
        <location evidence="1">Cell membrane</location>
        <topology evidence="1">Multi-pass membrane protein</topology>
    </subcellularLocation>
</comment>
<keyword evidence="3 10" id="KW-0328">Glycosyltransferase</keyword>
<dbReference type="RefSeq" id="WP_213754756.1">
    <property type="nucleotide sequence ID" value="NZ_JAHCQH010000015.1"/>
</dbReference>
<evidence type="ECO:0000256" key="1">
    <source>
        <dbReference type="ARBA" id="ARBA00004651"/>
    </source>
</evidence>
<feature type="transmembrane region" description="Helical" evidence="8">
    <location>
        <begin position="306"/>
        <end position="325"/>
    </location>
</feature>
<evidence type="ECO:0000259" key="9">
    <source>
        <dbReference type="Pfam" id="PF13231"/>
    </source>
</evidence>
<keyword evidence="4 10" id="KW-0808">Transferase</keyword>
<proteinExistence type="predicted"/>
<dbReference type="Proteomes" id="UP001166585">
    <property type="component" value="Unassembled WGS sequence"/>
</dbReference>
<organism evidence="10 11">
    <name type="scientific">Ancylobacter radicis</name>
    <dbReference type="NCBI Taxonomy" id="2836179"/>
    <lineage>
        <taxon>Bacteria</taxon>
        <taxon>Pseudomonadati</taxon>
        <taxon>Pseudomonadota</taxon>
        <taxon>Alphaproteobacteria</taxon>
        <taxon>Hyphomicrobiales</taxon>
        <taxon>Xanthobacteraceae</taxon>
        <taxon>Ancylobacter</taxon>
    </lineage>
</organism>
<name>A0ABS5R7Q2_9HYPH</name>
<keyword evidence="7 8" id="KW-0472">Membrane</keyword>
<evidence type="ECO:0000256" key="3">
    <source>
        <dbReference type="ARBA" id="ARBA00022676"/>
    </source>
</evidence>
<keyword evidence="2" id="KW-1003">Cell membrane</keyword>
<evidence type="ECO:0000313" key="10">
    <source>
        <dbReference type="EMBL" id="MBS9476926.1"/>
    </source>
</evidence>
<feature type="domain" description="Glycosyltransferase RgtA/B/C/D-like" evidence="9">
    <location>
        <begin position="78"/>
        <end position="237"/>
    </location>
</feature>
<evidence type="ECO:0000256" key="8">
    <source>
        <dbReference type="SAM" id="Phobius"/>
    </source>
</evidence>
<evidence type="ECO:0000256" key="7">
    <source>
        <dbReference type="ARBA" id="ARBA00023136"/>
    </source>
</evidence>
<keyword evidence="6 8" id="KW-1133">Transmembrane helix</keyword>
<feature type="transmembrane region" description="Helical" evidence="8">
    <location>
        <begin position="331"/>
        <end position="347"/>
    </location>
</feature>
<feature type="transmembrane region" description="Helical" evidence="8">
    <location>
        <begin position="415"/>
        <end position="435"/>
    </location>
</feature>
<reference evidence="10" key="1">
    <citation type="submission" date="2021-05" db="EMBL/GenBank/DDBJ databases">
        <authorList>
            <person name="Sun Q."/>
            <person name="Inoue M."/>
        </authorList>
    </citation>
    <scope>NUCLEOTIDE SEQUENCE</scope>
    <source>
        <strain evidence="10">VKM B-3255</strain>
    </source>
</reference>
<comment type="caution">
    <text evidence="10">The sequence shown here is derived from an EMBL/GenBank/DDBJ whole genome shotgun (WGS) entry which is preliminary data.</text>
</comment>
<dbReference type="EMBL" id="JAHCQH010000015">
    <property type="protein sequence ID" value="MBS9476926.1"/>
    <property type="molecule type" value="Genomic_DNA"/>
</dbReference>
<gene>
    <name evidence="10" type="ORF">KIP89_07385</name>
</gene>
<dbReference type="PANTHER" id="PTHR33908">
    <property type="entry name" value="MANNOSYLTRANSFERASE YKCB-RELATED"/>
    <property type="match status" value="1"/>
</dbReference>
<evidence type="ECO:0000313" key="11">
    <source>
        <dbReference type="Proteomes" id="UP001166585"/>
    </source>
</evidence>
<protein>
    <submittedName>
        <fullName evidence="10">Glycosyltransferase family 39 protein</fullName>
        <ecNumber evidence="10">2.4.-.-</ecNumber>
    </submittedName>
</protein>
<feature type="transmembrane region" description="Helical" evidence="8">
    <location>
        <begin position="20"/>
        <end position="42"/>
    </location>
</feature>
<evidence type="ECO:0000256" key="5">
    <source>
        <dbReference type="ARBA" id="ARBA00022692"/>
    </source>
</evidence>
<dbReference type="InterPro" id="IPR038731">
    <property type="entry name" value="RgtA/B/C-like"/>
</dbReference>
<dbReference type="EC" id="2.4.-.-" evidence="10"/>
<feature type="transmembrane region" description="Helical" evidence="8">
    <location>
        <begin position="219"/>
        <end position="240"/>
    </location>
</feature>
<dbReference type="GO" id="GO:0016757">
    <property type="term" value="F:glycosyltransferase activity"/>
    <property type="evidence" value="ECO:0007669"/>
    <property type="project" value="UniProtKB-KW"/>
</dbReference>
<keyword evidence="11" id="KW-1185">Reference proteome</keyword>
<feature type="transmembrane region" description="Helical" evidence="8">
    <location>
        <begin position="382"/>
        <end position="403"/>
    </location>
</feature>
<feature type="transmembrane region" description="Helical" evidence="8">
    <location>
        <begin position="272"/>
        <end position="294"/>
    </location>
</feature>
<sequence length="525" mass="56245">MTALSEAGDAAIPDRSFSRANAGALTLALSLSFATLALTLLLRGPFPVDETRYLTVAWEMWTSGDKILLHLNGEPYSHKPPLLFWLINLAWRVTGPQEWSARLMPALFLPLSVFATYRLGRDLAGPALGARAALVLAGFTAYAALASSVMFDAMLTTASVTALIGLLRAGRRQAGGWTIFGLSVAIGLLAKGPVMLVQVLPAALLAPLWVEGMTDWRRWYLALLGTVLLAALPVLGWAVAAAGAGGGEFAGTLLWRQTAGRMVEAFAHRRPFWFYLPLLPALLFPWWCVSGFWNGAALASLWRERAWRLPVIMSAATLLIMSAISSKQLHYLLPALPAAALILARLISTAPRRMEFGPALAVLVAGVAMLASALLAPRYPQLLPPLAVGPGLLLVALALPVWAQRRHAWRAGAGATAALLLAGFLQAWLGGLPAFDLTPLLARIDATRSIAVVGIYEGEIGYLARLTQPVDLPGEAELPAWRAAHSDGQILARFHAGEAPVAELPSFEQPFMKQRLGLWSAAPAR</sequence>
<feature type="transmembrane region" description="Helical" evidence="8">
    <location>
        <begin position="359"/>
        <end position="376"/>
    </location>
</feature>
<evidence type="ECO:0000256" key="2">
    <source>
        <dbReference type="ARBA" id="ARBA00022475"/>
    </source>
</evidence>